<dbReference type="SUPFAM" id="SSF51445">
    <property type="entry name" value="(Trans)glycosidases"/>
    <property type="match status" value="1"/>
</dbReference>
<gene>
    <name evidence="7" type="primary">8239394</name>
    <name evidence="6" type="ORF">Phum_PHUM476710</name>
</gene>
<dbReference type="CDD" id="cd14792">
    <property type="entry name" value="GH27"/>
    <property type="match status" value="1"/>
</dbReference>
<dbReference type="Gene3D" id="3.20.20.70">
    <property type="entry name" value="Aldolase class I"/>
    <property type="match status" value="1"/>
</dbReference>
<dbReference type="InterPro" id="IPR013780">
    <property type="entry name" value="Glyco_hydro_b"/>
</dbReference>
<evidence type="ECO:0000256" key="4">
    <source>
        <dbReference type="RuleBase" id="RU361168"/>
    </source>
</evidence>
<dbReference type="GO" id="GO:0016139">
    <property type="term" value="P:glycoside catabolic process"/>
    <property type="evidence" value="ECO:0007669"/>
    <property type="project" value="TreeGrafter"/>
</dbReference>
<dbReference type="HOGENOM" id="CLU_013093_0_0_1"/>
<name>E0VWA3_PEDHC</name>
<dbReference type="OrthoDB" id="5795902at2759"/>
<dbReference type="EC" id="3.2.1.-" evidence="4"/>
<dbReference type="GeneID" id="8239394"/>
<dbReference type="GO" id="GO:0004557">
    <property type="term" value="F:alpha-galactosidase activity"/>
    <property type="evidence" value="ECO:0007669"/>
    <property type="project" value="TreeGrafter"/>
</dbReference>
<evidence type="ECO:0000256" key="2">
    <source>
        <dbReference type="ARBA" id="ARBA00022801"/>
    </source>
</evidence>
<accession>E0VWA3</accession>
<dbReference type="CTD" id="8239394"/>
<reference evidence="6" key="1">
    <citation type="submission" date="2007-04" db="EMBL/GenBank/DDBJ databases">
        <title>Annotation of Pediculus humanus corporis strain USDA.</title>
        <authorList>
            <person name="Kirkness E."/>
            <person name="Hannick L."/>
            <person name="Hass B."/>
            <person name="Bruggner R."/>
            <person name="Lawson D."/>
            <person name="Bidwell S."/>
            <person name="Joardar V."/>
            <person name="Caler E."/>
            <person name="Walenz B."/>
            <person name="Inman J."/>
            <person name="Schobel S."/>
            <person name="Galinsky K."/>
            <person name="Amedeo P."/>
            <person name="Strausberg R."/>
        </authorList>
    </citation>
    <scope>NUCLEOTIDE SEQUENCE</scope>
    <source>
        <strain evidence="6">USDA</strain>
    </source>
</reference>
<dbReference type="Proteomes" id="UP000009046">
    <property type="component" value="Unassembled WGS sequence"/>
</dbReference>
<evidence type="ECO:0000256" key="5">
    <source>
        <dbReference type="SAM" id="SignalP"/>
    </source>
</evidence>
<reference evidence="6" key="2">
    <citation type="submission" date="2007-04" db="EMBL/GenBank/DDBJ databases">
        <title>The genome of the human body louse.</title>
        <authorList>
            <consortium name="The Human Body Louse Genome Consortium"/>
            <person name="Kirkness E."/>
            <person name="Walenz B."/>
            <person name="Hass B."/>
            <person name="Bruggner R."/>
            <person name="Strausberg R."/>
        </authorList>
    </citation>
    <scope>NUCLEOTIDE SEQUENCE</scope>
    <source>
        <strain evidence="6">USDA</strain>
    </source>
</reference>
<dbReference type="EMBL" id="DS235818">
    <property type="protein sequence ID" value="EEB17659.1"/>
    <property type="molecule type" value="Genomic_DNA"/>
</dbReference>
<dbReference type="InterPro" id="IPR002241">
    <property type="entry name" value="Glyco_hydro_27"/>
</dbReference>
<evidence type="ECO:0000256" key="1">
    <source>
        <dbReference type="ARBA" id="ARBA00009743"/>
    </source>
</evidence>
<keyword evidence="5" id="KW-0732">Signal</keyword>
<dbReference type="RefSeq" id="XP_002430397.1">
    <property type="nucleotide sequence ID" value="XM_002430352.1"/>
</dbReference>
<dbReference type="GO" id="GO:0009311">
    <property type="term" value="P:oligosaccharide metabolic process"/>
    <property type="evidence" value="ECO:0007669"/>
    <property type="project" value="TreeGrafter"/>
</dbReference>
<proteinExistence type="inferred from homology"/>
<dbReference type="PANTHER" id="PTHR11452:SF83">
    <property type="entry name" value="ALPHA-GALACTOSIDASE"/>
    <property type="match status" value="1"/>
</dbReference>
<dbReference type="EMBL" id="AAZO01005779">
    <property type="status" value="NOT_ANNOTATED_CDS"/>
    <property type="molecule type" value="Genomic_DNA"/>
</dbReference>
<dbReference type="PRINTS" id="PR00740">
    <property type="entry name" value="GLHYDRLASE27"/>
</dbReference>
<dbReference type="PROSITE" id="PS00512">
    <property type="entry name" value="ALPHA_GALACTOSIDASE"/>
    <property type="match status" value="1"/>
</dbReference>
<dbReference type="InterPro" id="IPR017853">
    <property type="entry name" value="GH"/>
</dbReference>
<protein>
    <recommendedName>
        <fullName evidence="4">Alpha-galactosidase</fullName>
        <ecNumber evidence="4">3.2.1.-</ecNumber>
    </recommendedName>
</protein>
<dbReference type="EnsemblMetazoa" id="PHUM476710-RA">
    <property type="protein sequence ID" value="PHUM476710-PA"/>
    <property type="gene ID" value="PHUM476710"/>
</dbReference>
<dbReference type="OMA" id="VHDMWAG"/>
<dbReference type="AlphaFoldDB" id="E0VWA3"/>
<evidence type="ECO:0000256" key="3">
    <source>
        <dbReference type="ARBA" id="ARBA00023295"/>
    </source>
</evidence>
<dbReference type="KEGG" id="phu:Phum_PHUM476710"/>
<dbReference type="PROSITE" id="PS51257">
    <property type="entry name" value="PROKAR_LIPOPROTEIN"/>
    <property type="match status" value="1"/>
</dbReference>
<feature type="signal peptide" evidence="5">
    <location>
        <begin position="1"/>
        <end position="23"/>
    </location>
</feature>
<evidence type="ECO:0000313" key="8">
    <source>
        <dbReference type="Proteomes" id="UP000009046"/>
    </source>
</evidence>
<dbReference type="Gene3D" id="2.60.40.1180">
    <property type="entry name" value="Golgi alpha-mannosidase II"/>
    <property type="match status" value="1"/>
</dbReference>
<dbReference type="FunFam" id="3.20.20.70:FF:000197">
    <property type="entry name" value="Alpha-galactosidase"/>
    <property type="match status" value="1"/>
</dbReference>
<comment type="similarity">
    <text evidence="1 4">Belongs to the glycosyl hydrolase 27 family.</text>
</comment>
<dbReference type="Pfam" id="PF16499">
    <property type="entry name" value="Melibiase_2"/>
    <property type="match status" value="1"/>
</dbReference>
<dbReference type="GO" id="GO:0005737">
    <property type="term" value="C:cytoplasm"/>
    <property type="evidence" value="ECO:0007669"/>
    <property type="project" value="TreeGrafter"/>
</dbReference>
<dbReference type="InParanoid" id="E0VWA3"/>
<dbReference type="STRING" id="121224.E0VWA3"/>
<dbReference type="InterPro" id="IPR000111">
    <property type="entry name" value="Glyco_hydro_27/36_CS"/>
</dbReference>
<reference evidence="7" key="3">
    <citation type="submission" date="2021-02" db="UniProtKB">
        <authorList>
            <consortium name="EnsemblMetazoa"/>
        </authorList>
    </citation>
    <scope>IDENTIFICATION</scope>
    <source>
        <strain evidence="7">USDA</strain>
    </source>
</reference>
<sequence>MKIFNFRLTLFAINYYLTTFSGCLNNNLALTPPMGWSAWNRFRCNTDCKNFPKECISEWLFRDMADKMLEDGYLSAGYQYILIDDCWMSKRRDKNNRLTPDAQRFPSGLKNLSDYIHEKGLKFGIYADYGKKTCEGYPGTLEINMATDAKTFVEWGVDFIKLDGCFTDPLDMELGFINFGYWMWKMGRPMVYACSWPIYQNYMGISPNYTLAAKVCNSWRVYKDIQDSWSSVRDVITYFGEFQDIFSNFGGPGHWNDPDSLIIGNFGLSYEQAKVQMVIWSILSAPLIMSHDLRNAHPNFRNILLNTALISINQDPLGIQGRRIFIDKKKKYEVWTKAVVPVECNIFSWIIALLNVNDEGEPSTVVFPLKYTKLRGKFRCYDIENVLEPDEVIEFTNKRELVTRIPPLENFFVVLLLLLSCL</sequence>
<comment type="subunit">
    <text evidence="4">Homodimer.</text>
</comment>
<keyword evidence="4" id="KW-1015">Disulfide bond</keyword>
<dbReference type="PANTHER" id="PTHR11452">
    <property type="entry name" value="ALPHA-GALACTOSIDASE/ALPHA-N-ACETYLGALACTOSAMINIDASE"/>
    <property type="match status" value="1"/>
</dbReference>
<keyword evidence="2 4" id="KW-0378">Hydrolase</keyword>
<evidence type="ECO:0000313" key="7">
    <source>
        <dbReference type="EnsemblMetazoa" id="PHUM476710-PA"/>
    </source>
</evidence>
<evidence type="ECO:0000313" key="6">
    <source>
        <dbReference type="EMBL" id="EEB17659.1"/>
    </source>
</evidence>
<organism>
    <name type="scientific">Pediculus humanus subsp. corporis</name>
    <name type="common">Body louse</name>
    <dbReference type="NCBI Taxonomy" id="121224"/>
    <lineage>
        <taxon>Eukaryota</taxon>
        <taxon>Metazoa</taxon>
        <taxon>Ecdysozoa</taxon>
        <taxon>Arthropoda</taxon>
        <taxon>Hexapoda</taxon>
        <taxon>Insecta</taxon>
        <taxon>Pterygota</taxon>
        <taxon>Neoptera</taxon>
        <taxon>Paraneoptera</taxon>
        <taxon>Psocodea</taxon>
        <taxon>Troctomorpha</taxon>
        <taxon>Phthiraptera</taxon>
        <taxon>Anoplura</taxon>
        <taxon>Pediculidae</taxon>
        <taxon>Pediculus</taxon>
    </lineage>
</organism>
<dbReference type="eggNOG" id="KOG2366">
    <property type="taxonomic scope" value="Eukaryota"/>
</dbReference>
<keyword evidence="8" id="KW-1185">Reference proteome</keyword>
<dbReference type="InterPro" id="IPR013785">
    <property type="entry name" value="Aldolase_TIM"/>
</dbReference>
<feature type="chain" id="PRO_5011412705" description="Alpha-galactosidase" evidence="5">
    <location>
        <begin position="24"/>
        <end position="422"/>
    </location>
</feature>
<keyword evidence="3 4" id="KW-0326">Glycosidase</keyword>
<dbReference type="VEuPathDB" id="VectorBase:PHUM476710"/>